<gene>
    <name evidence="7" type="ORF">DesyoDRAFT_0164</name>
</gene>
<dbReference type="CDD" id="cd06574">
    <property type="entry name" value="TM_PBP1_branched-chain-AA_like"/>
    <property type="match status" value="1"/>
</dbReference>
<dbReference type="EMBL" id="CM001441">
    <property type="protein sequence ID" value="EHQ87365.1"/>
    <property type="molecule type" value="Genomic_DNA"/>
</dbReference>
<keyword evidence="4 6" id="KW-1133">Transmembrane helix</keyword>
<dbReference type="Pfam" id="PF02653">
    <property type="entry name" value="BPD_transp_2"/>
    <property type="match status" value="1"/>
</dbReference>
<keyword evidence="2" id="KW-1003">Cell membrane</keyword>
<feature type="transmembrane region" description="Helical" evidence="6">
    <location>
        <begin position="275"/>
        <end position="296"/>
    </location>
</feature>
<evidence type="ECO:0000313" key="8">
    <source>
        <dbReference type="Proteomes" id="UP000005104"/>
    </source>
</evidence>
<feature type="transmembrane region" description="Helical" evidence="6">
    <location>
        <begin position="249"/>
        <end position="268"/>
    </location>
</feature>
<evidence type="ECO:0000256" key="3">
    <source>
        <dbReference type="ARBA" id="ARBA00022692"/>
    </source>
</evidence>
<dbReference type="eggNOG" id="COG4120">
    <property type="taxonomic scope" value="Bacteria"/>
</dbReference>
<reference evidence="7 8" key="1">
    <citation type="submission" date="2011-11" db="EMBL/GenBank/DDBJ databases">
        <title>The Noncontiguous Finished genome of Desulfosporosinus youngiae DSM 17734.</title>
        <authorList>
            <consortium name="US DOE Joint Genome Institute (JGI-PGF)"/>
            <person name="Lucas S."/>
            <person name="Han J."/>
            <person name="Lapidus A."/>
            <person name="Cheng J.-F."/>
            <person name="Goodwin L."/>
            <person name="Pitluck S."/>
            <person name="Peters L."/>
            <person name="Ovchinnikova G."/>
            <person name="Lu M."/>
            <person name="Land M.L."/>
            <person name="Hauser L."/>
            <person name="Pester M."/>
            <person name="Spring S."/>
            <person name="Ollivier B."/>
            <person name="Rattei T."/>
            <person name="Klenk H.-P."/>
            <person name="Wagner M."/>
            <person name="Loy A."/>
            <person name="Woyke T.J."/>
        </authorList>
    </citation>
    <scope>NUCLEOTIDE SEQUENCE [LARGE SCALE GENOMIC DNA]</scope>
    <source>
        <strain evidence="7 8">DSM 17734</strain>
    </source>
</reference>
<feature type="transmembrane region" description="Helical" evidence="6">
    <location>
        <begin position="50"/>
        <end position="66"/>
    </location>
</feature>
<dbReference type="GO" id="GO:0022857">
    <property type="term" value="F:transmembrane transporter activity"/>
    <property type="evidence" value="ECO:0007669"/>
    <property type="project" value="InterPro"/>
</dbReference>
<evidence type="ECO:0000256" key="2">
    <source>
        <dbReference type="ARBA" id="ARBA00022475"/>
    </source>
</evidence>
<protein>
    <submittedName>
        <fullName evidence="7">ABC-type uncharacterized transport system, permease component</fullName>
    </submittedName>
</protein>
<feature type="transmembrane region" description="Helical" evidence="6">
    <location>
        <begin position="302"/>
        <end position="319"/>
    </location>
</feature>
<dbReference type="HOGENOM" id="CLU_067296_0_0_9"/>
<keyword evidence="8" id="KW-1185">Reference proteome</keyword>
<dbReference type="STRING" id="768710.DesyoDRAFT_0164"/>
<keyword evidence="5 6" id="KW-0472">Membrane</keyword>
<accession>H5Y0Z7</accession>
<evidence type="ECO:0000256" key="6">
    <source>
        <dbReference type="SAM" id="Phobius"/>
    </source>
</evidence>
<keyword evidence="3 6" id="KW-0812">Transmembrane</keyword>
<feature type="transmembrane region" description="Helical" evidence="6">
    <location>
        <begin position="216"/>
        <end position="237"/>
    </location>
</feature>
<comment type="subcellular location">
    <subcellularLocation>
        <location evidence="1">Cell membrane</location>
        <topology evidence="1">Multi-pass membrane protein</topology>
    </subcellularLocation>
</comment>
<dbReference type="PANTHER" id="PTHR32196:SF69">
    <property type="entry name" value="BRANCHED-CHAIN AMINO ACID TRANSPORT SYSTEM, PERMEASE PROTEIN"/>
    <property type="match status" value="1"/>
</dbReference>
<evidence type="ECO:0000256" key="1">
    <source>
        <dbReference type="ARBA" id="ARBA00004651"/>
    </source>
</evidence>
<evidence type="ECO:0000313" key="7">
    <source>
        <dbReference type="EMBL" id="EHQ87365.1"/>
    </source>
</evidence>
<dbReference type="PANTHER" id="PTHR32196">
    <property type="entry name" value="ABC TRANSPORTER PERMEASE PROTEIN YPHD-RELATED-RELATED"/>
    <property type="match status" value="1"/>
</dbReference>
<organism evidence="7 8">
    <name type="scientific">Desulfosporosinus youngiae DSM 17734</name>
    <dbReference type="NCBI Taxonomy" id="768710"/>
    <lineage>
        <taxon>Bacteria</taxon>
        <taxon>Bacillati</taxon>
        <taxon>Bacillota</taxon>
        <taxon>Clostridia</taxon>
        <taxon>Eubacteriales</taxon>
        <taxon>Desulfitobacteriaceae</taxon>
        <taxon>Desulfosporosinus</taxon>
    </lineage>
</organism>
<feature type="transmembrane region" description="Helical" evidence="6">
    <location>
        <begin position="168"/>
        <end position="189"/>
    </location>
</feature>
<dbReference type="Proteomes" id="UP000005104">
    <property type="component" value="Chromosome"/>
</dbReference>
<evidence type="ECO:0000256" key="5">
    <source>
        <dbReference type="ARBA" id="ARBA00023136"/>
    </source>
</evidence>
<dbReference type="GO" id="GO:0005886">
    <property type="term" value="C:plasma membrane"/>
    <property type="evidence" value="ECO:0007669"/>
    <property type="project" value="UniProtKB-SubCell"/>
</dbReference>
<feature type="transmembrane region" description="Helical" evidence="6">
    <location>
        <begin position="95"/>
        <end position="115"/>
    </location>
</feature>
<sequence length="336" mass="35671">MISVGIPLLQLEVGISRLDESHSYAIVAANIIGVLKMFAKIALGTMEQGLMYAIMVLGVYLTFRILDYADLSVDGSFTLGAATAAMMIVKGTDPWLATGMAFIAGTLAGLFTGILHTKFKITPLLSGILTMTALWSVNLRVMGKANISLLGSRTIFSDFSKLPFMEEYGILVLSLISVVFLGTVIYLFLQTELGLALRATGDNELMIRSLGVNTDFMKILGLSLSNGLVAFSGSYVAQNMQFADASMGVGMIVAGLASVIIGEVLIGTSSIGRTIIAVICGGIIYRAIIALVLQLGLAPTDLKLITSFIVIIALVSTSFRKKLASLIEGRQGKEAH</sequence>
<evidence type="ECO:0000256" key="4">
    <source>
        <dbReference type="ARBA" id="ARBA00022989"/>
    </source>
</evidence>
<feature type="transmembrane region" description="Helical" evidence="6">
    <location>
        <begin position="122"/>
        <end position="141"/>
    </location>
</feature>
<dbReference type="AlphaFoldDB" id="H5Y0Z7"/>
<feature type="transmembrane region" description="Helical" evidence="6">
    <location>
        <begin position="24"/>
        <end position="43"/>
    </location>
</feature>
<name>H5Y0Z7_9FIRM</name>
<dbReference type="InterPro" id="IPR001851">
    <property type="entry name" value="ABC_transp_permease"/>
</dbReference>
<proteinExistence type="predicted"/>